<sequence>MRIPSEQVGKSRQLSQAETCHPGQPVALDQWYMPQLLKLLFNSLKMYDPDFGCAFVDERMYSDFDHSAALSAMRCPMLVLHANWKRLPSYGLVGAMDDDDEKRLQQLLP</sequence>
<accession>A0A508A6M1</accession>
<comment type="caution">
    <text evidence="1">The sequence shown here is derived from an EMBL/GenBank/DDBJ whole genome shotgun (WGS) entry which is preliminary data.</text>
</comment>
<dbReference type="RefSeq" id="WP_141423682.1">
    <property type="nucleotide sequence ID" value="NZ_JASPFB010000003.1"/>
</dbReference>
<dbReference type="EMBL" id="VICB01000004">
    <property type="protein sequence ID" value="TQD44054.1"/>
    <property type="molecule type" value="Genomic_DNA"/>
</dbReference>
<dbReference type="AlphaFoldDB" id="A0A508A6M1"/>
<reference evidence="1 2" key="1">
    <citation type="submission" date="2019-06" db="EMBL/GenBank/DDBJ databases">
        <title>Draft genome sequence of Actinomyces johnsonii CCUG 34287T.</title>
        <authorList>
            <person name="Salva-Serra F."/>
            <person name="Cardew S."/>
            <person name="Moore E."/>
        </authorList>
    </citation>
    <scope>NUCLEOTIDE SEQUENCE [LARGE SCALE GENOMIC DNA]</scope>
    <source>
        <strain evidence="1 2">CCUG 34287</strain>
    </source>
</reference>
<evidence type="ECO:0000313" key="2">
    <source>
        <dbReference type="Proteomes" id="UP000319010"/>
    </source>
</evidence>
<dbReference type="Proteomes" id="UP000319010">
    <property type="component" value="Unassembled WGS sequence"/>
</dbReference>
<proteinExistence type="predicted"/>
<protein>
    <submittedName>
        <fullName evidence="1">Uncharacterized protein</fullName>
    </submittedName>
</protein>
<gene>
    <name evidence="1" type="ORF">FK256_03110</name>
</gene>
<organism evidence="1 2">
    <name type="scientific">Actinomyces johnsonii</name>
    <dbReference type="NCBI Taxonomy" id="544581"/>
    <lineage>
        <taxon>Bacteria</taxon>
        <taxon>Bacillati</taxon>
        <taxon>Actinomycetota</taxon>
        <taxon>Actinomycetes</taxon>
        <taxon>Actinomycetales</taxon>
        <taxon>Actinomycetaceae</taxon>
        <taxon>Actinomyces</taxon>
    </lineage>
</organism>
<evidence type="ECO:0000313" key="1">
    <source>
        <dbReference type="EMBL" id="TQD44054.1"/>
    </source>
</evidence>
<name>A0A508A6M1_9ACTO</name>